<evidence type="ECO:0000259" key="12">
    <source>
        <dbReference type="Pfam" id="PF00155"/>
    </source>
</evidence>
<evidence type="ECO:0000256" key="8">
    <source>
        <dbReference type="ARBA" id="ARBA00022898"/>
    </source>
</evidence>
<keyword evidence="14" id="KW-1185">Reference proteome</keyword>
<keyword evidence="6" id="KW-0028">Amino-acid biosynthesis</keyword>
<keyword evidence="5 13" id="KW-0032">Aminotransferase</keyword>
<dbReference type="InterPro" id="IPR015421">
    <property type="entry name" value="PyrdxlP-dep_Trfase_major"/>
</dbReference>
<reference evidence="13 14" key="1">
    <citation type="submission" date="2015-03" db="EMBL/GenBank/DDBJ databases">
        <authorList>
            <person name="Hassan Y.I."/>
            <person name="Lepp D."/>
            <person name="Li X.-Z."/>
            <person name="Zhou T."/>
        </authorList>
    </citation>
    <scope>NUCLEOTIDE SEQUENCE [LARGE SCALE GENOMIC DNA]</scope>
    <source>
        <strain evidence="13 14">BD-c194</strain>
    </source>
</reference>
<evidence type="ECO:0000256" key="2">
    <source>
        <dbReference type="ARBA" id="ARBA00005011"/>
    </source>
</evidence>
<dbReference type="PATRIC" id="fig|443610.3.peg.1701"/>
<evidence type="ECO:0000256" key="11">
    <source>
        <dbReference type="RuleBase" id="RU003693"/>
    </source>
</evidence>
<protein>
    <recommendedName>
        <fullName evidence="4">histidinol-phosphate transaminase</fullName>
        <ecNumber evidence="4">2.6.1.9</ecNumber>
    </recommendedName>
</protein>
<dbReference type="NCBIfam" id="NF006014">
    <property type="entry name" value="PRK08153.1"/>
    <property type="match status" value="1"/>
</dbReference>
<evidence type="ECO:0000256" key="4">
    <source>
        <dbReference type="ARBA" id="ARBA00012748"/>
    </source>
</evidence>
<evidence type="ECO:0000256" key="5">
    <source>
        <dbReference type="ARBA" id="ARBA00022576"/>
    </source>
</evidence>
<dbReference type="InterPro" id="IPR001917">
    <property type="entry name" value="Aminotrans_II_pyridoxalP_BS"/>
</dbReference>
<evidence type="ECO:0000256" key="3">
    <source>
        <dbReference type="ARBA" id="ARBA00007970"/>
    </source>
</evidence>
<dbReference type="Gene3D" id="3.90.1150.10">
    <property type="entry name" value="Aspartate Aminotransferase, domain 1"/>
    <property type="match status" value="1"/>
</dbReference>
<dbReference type="STRING" id="443610.VE25_17020"/>
<comment type="similarity">
    <text evidence="3">Belongs to the class-II pyridoxal-phosphate-dependent aminotransferase family. Histidinol-phosphate aminotransferase subfamily.</text>
</comment>
<evidence type="ECO:0000313" key="13">
    <source>
        <dbReference type="EMBL" id="KKB10615.1"/>
    </source>
</evidence>
<keyword evidence="9" id="KW-0368">Histidine biosynthesis</keyword>
<gene>
    <name evidence="13" type="ORF">VE25_17020</name>
</gene>
<feature type="domain" description="Aminotransferase class I/classII large" evidence="12">
    <location>
        <begin position="37"/>
        <end position="352"/>
    </location>
</feature>
<dbReference type="OrthoDB" id="9809616at2"/>
<evidence type="ECO:0000256" key="10">
    <source>
        <dbReference type="ARBA" id="ARBA00047481"/>
    </source>
</evidence>
<comment type="catalytic activity">
    <reaction evidence="10">
        <text>L-histidinol phosphate + 2-oxoglutarate = 3-(imidazol-4-yl)-2-oxopropyl phosphate + L-glutamate</text>
        <dbReference type="Rhea" id="RHEA:23744"/>
        <dbReference type="ChEBI" id="CHEBI:16810"/>
        <dbReference type="ChEBI" id="CHEBI:29985"/>
        <dbReference type="ChEBI" id="CHEBI:57766"/>
        <dbReference type="ChEBI" id="CHEBI:57980"/>
        <dbReference type="EC" id="2.6.1.9"/>
    </reaction>
</comment>
<dbReference type="RefSeq" id="WP_046109855.1">
    <property type="nucleotide sequence ID" value="NZ_JZEX01000143.1"/>
</dbReference>
<evidence type="ECO:0000313" key="14">
    <source>
        <dbReference type="Proteomes" id="UP000033632"/>
    </source>
</evidence>
<comment type="pathway">
    <text evidence="2">Amino-acid biosynthesis; L-histidine biosynthesis; L-histidine from 5-phospho-alpha-D-ribose 1-diphosphate: step 7/9.</text>
</comment>
<dbReference type="PANTHER" id="PTHR43643:SF6">
    <property type="entry name" value="HISTIDINOL-PHOSPHATE AMINOTRANSFERASE"/>
    <property type="match status" value="1"/>
</dbReference>
<proteinExistence type="inferred from homology"/>
<dbReference type="CDD" id="cd00609">
    <property type="entry name" value="AAT_like"/>
    <property type="match status" value="1"/>
</dbReference>
<dbReference type="Proteomes" id="UP000033632">
    <property type="component" value="Unassembled WGS sequence"/>
</dbReference>
<dbReference type="SUPFAM" id="SSF53383">
    <property type="entry name" value="PLP-dependent transferases"/>
    <property type="match status" value="1"/>
</dbReference>
<sequence>MTKPPLARLPASLPDTIPFVGPEAIERRLGRPFRARLGANESGFGPSPKVIAAMADAAAGSWRYGDPENHDLRVAIAAHCGVAPDEIMAGEGVDALLGLAVRLYIEPGDPVVTSIGGYPTFDFHVAGFGGRQVKVPYAADRENLQGLAEAARREKARLVYLANPDNPMGTWWSAAEVEAFADALPEETMLVLDEAYGELAPAGTLPPIHPLRPNVLRMRTFSKAYGMAGVRVGYVIGERGAIAPFNRIRNHFAISRMGQAGAIAALADQEWLESVVARTVAARERIYAIAAANGFEAIPSATNFVAIDCRRDGAYALAVLEGLADRGVFVRKPAAPGLDRCIRVSVGPDDALDIFEAELPGAIAAADALTAKRA</sequence>
<organism evidence="13 14">
    <name type="scientific">Devosia geojensis</name>
    <dbReference type="NCBI Taxonomy" id="443610"/>
    <lineage>
        <taxon>Bacteria</taxon>
        <taxon>Pseudomonadati</taxon>
        <taxon>Pseudomonadota</taxon>
        <taxon>Alphaproteobacteria</taxon>
        <taxon>Hyphomicrobiales</taxon>
        <taxon>Devosiaceae</taxon>
        <taxon>Devosia</taxon>
    </lineage>
</organism>
<evidence type="ECO:0000256" key="6">
    <source>
        <dbReference type="ARBA" id="ARBA00022605"/>
    </source>
</evidence>
<dbReference type="InterPro" id="IPR015424">
    <property type="entry name" value="PyrdxlP-dep_Trfase"/>
</dbReference>
<keyword evidence="7 13" id="KW-0808">Transferase</keyword>
<dbReference type="EC" id="2.6.1.9" evidence="4"/>
<dbReference type="PROSITE" id="PS00599">
    <property type="entry name" value="AA_TRANSFER_CLASS_2"/>
    <property type="match status" value="1"/>
</dbReference>
<dbReference type="GO" id="GO:0030170">
    <property type="term" value="F:pyridoxal phosphate binding"/>
    <property type="evidence" value="ECO:0007669"/>
    <property type="project" value="InterPro"/>
</dbReference>
<evidence type="ECO:0000256" key="1">
    <source>
        <dbReference type="ARBA" id="ARBA00001933"/>
    </source>
</evidence>
<evidence type="ECO:0000256" key="7">
    <source>
        <dbReference type="ARBA" id="ARBA00022679"/>
    </source>
</evidence>
<dbReference type="Gene3D" id="3.40.640.10">
    <property type="entry name" value="Type I PLP-dependent aspartate aminotransferase-like (Major domain)"/>
    <property type="match status" value="1"/>
</dbReference>
<dbReference type="InterPro" id="IPR050106">
    <property type="entry name" value="HistidinolP_aminotransfase"/>
</dbReference>
<comment type="caution">
    <text evidence="13">The sequence shown here is derived from an EMBL/GenBank/DDBJ whole genome shotgun (WGS) entry which is preliminary data.</text>
</comment>
<accession>A0A0F5FPX9</accession>
<dbReference type="AlphaFoldDB" id="A0A0F5FPX9"/>
<name>A0A0F5FPX9_9HYPH</name>
<keyword evidence="8 11" id="KW-0663">Pyridoxal phosphate</keyword>
<dbReference type="InterPro" id="IPR015422">
    <property type="entry name" value="PyrdxlP-dep_Trfase_small"/>
</dbReference>
<dbReference type="Pfam" id="PF00155">
    <property type="entry name" value="Aminotran_1_2"/>
    <property type="match status" value="1"/>
</dbReference>
<dbReference type="PANTHER" id="PTHR43643">
    <property type="entry name" value="HISTIDINOL-PHOSPHATE AMINOTRANSFERASE 2"/>
    <property type="match status" value="1"/>
</dbReference>
<dbReference type="GO" id="GO:0004400">
    <property type="term" value="F:histidinol-phosphate transaminase activity"/>
    <property type="evidence" value="ECO:0007669"/>
    <property type="project" value="UniProtKB-EC"/>
</dbReference>
<dbReference type="GO" id="GO:0000105">
    <property type="term" value="P:L-histidine biosynthetic process"/>
    <property type="evidence" value="ECO:0007669"/>
    <property type="project" value="UniProtKB-KW"/>
</dbReference>
<dbReference type="InterPro" id="IPR004839">
    <property type="entry name" value="Aminotransferase_I/II_large"/>
</dbReference>
<dbReference type="EMBL" id="JZEX01000143">
    <property type="protein sequence ID" value="KKB10615.1"/>
    <property type="molecule type" value="Genomic_DNA"/>
</dbReference>
<evidence type="ECO:0000256" key="9">
    <source>
        <dbReference type="ARBA" id="ARBA00023102"/>
    </source>
</evidence>
<comment type="cofactor">
    <cofactor evidence="1 11">
        <name>pyridoxal 5'-phosphate</name>
        <dbReference type="ChEBI" id="CHEBI:597326"/>
    </cofactor>
</comment>